<dbReference type="Proteomes" id="UP001432027">
    <property type="component" value="Unassembled WGS sequence"/>
</dbReference>
<organism evidence="2 3">
    <name type="scientific">Pristionchus entomophagus</name>
    <dbReference type="NCBI Taxonomy" id="358040"/>
    <lineage>
        <taxon>Eukaryota</taxon>
        <taxon>Metazoa</taxon>
        <taxon>Ecdysozoa</taxon>
        <taxon>Nematoda</taxon>
        <taxon>Chromadorea</taxon>
        <taxon>Rhabditida</taxon>
        <taxon>Rhabditina</taxon>
        <taxon>Diplogasteromorpha</taxon>
        <taxon>Diplogasteroidea</taxon>
        <taxon>Neodiplogasteridae</taxon>
        <taxon>Pristionchus</taxon>
    </lineage>
</organism>
<gene>
    <name evidence="2" type="ORF">PENTCL1PPCAC_16512</name>
</gene>
<accession>A0AAV5TJB6</accession>
<dbReference type="AlphaFoldDB" id="A0AAV5TJB6"/>
<dbReference type="SUPFAM" id="SSF81321">
    <property type="entry name" value="Family A G protein-coupled receptor-like"/>
    <property type="match status" value="1"/>
</dbReference>
<sequence length="230" mass="26530">TALYCSCFTIPFILMNIHFLFRYWTIQKQHLIHLFSRPDFIAFLVIFILTQVVFLSSLCFQSDGDSSTVGLELLRSTYEREYGKIIEKGWLVMDHWDGVEDPRFTVCLFSFDFIMAVSFSASIWLGALTYNGIRNAQKISNQARRLQFKLLIAVTAQTFVPFIFVYIPYALVLNLPFFGLPSGPMAEMCMILTACFPAWDAVMIILLMTDYREAVLSMMRVTRWGKTQAL</sequence>
<feature type="transmembrane region" description="Helical" evidence="1">
    <location>
        <begin position="103"/>
        <end position="130"/>
    </location>
</feature>
<protein>
    <recommendedName>
        <fullName evidence="4">G protein-coupled receptor</fullName>
    </recommendedName>
</protein>
<feature type="non-terminal residue" evidence="2">
    <location>
        <position position="1"/>
    </location>
</feature>
<feature type="non-terminal residue" evidence="2">
    <location>
        <position position="230"/>
    </location>
</feature>
<dbReference type="EMBL" id="BTSX01000004">
    <property type="protein sequence ID" value="GMS94337.1"/>
    <property type="molecule type" value="Genomic_DNA"/>
</dbReference>
<evidence type="ECO:0000313" key="2">
    <source>
        <dbReference type="EMBL" id="GMS94337.1"/>
    </source>
</evidence>
<dbReference type="InterPro" id="IPR019428">
    <property type="entry name" value="7TM_GPCR_serpentine_rcpt_Str"/>
</dbReference>
<evidence type="ECO:0008006" key="4">
    <source>
        <dbReference type="Google" id="ProtNLM"/>
    </source>
</evidence>
<dbReference type="PANTHER" id="PTHR45907:SF16">
    <property type="entry name" value="SERPENTINE RECEPTOR, CLASS J"/>
    <property type="match status" value="1"/>
</dbReference>
<keyword evidence="3" id="KW-1185">Reference proteome</keyword>
<evidence type="ECO:0000256" key="1">
    <source>
        <dbReference type="SAM" id="Phobius"/>
    </source>
</evidence>
<comment type="caution">
    <text evidence="2">The sequence shown here is derived from an EMBL/GenBank/DDBJ whole genome shotgun (WGS) entry which is preliminary data.</text>
</comment>
<name>A0AAV5TJB6_9BILA</name>
<dbReference type="InterPro" id="IPR019423">
    <property type="entry name" value="7TM_GPCR_serpentine_rcpt_Srj"/>
</dbReference>
<dbReference type="Pfam" id="PF10326">
    <property type="entry name" value="7TM_GPCR_Str"/>
    <property type="match status" value="1"/>
</dbReference>
<keyword evidence="1" id="KW-0472">Membrane</keyword>
<feature type="transmembrane region" description="Helical" evidence="1">
    <location>
        <begin position="191"/>
        <end position="209"/>
    </location>
</feature>
<proteinExistence type="predicted"/>
<dbReference type="PANTHER" id="PTHR45907">
    <property type="entry name" value="SERPENTINE RECEPTOR, CLASS J"/>
    <property type="match status" value="1"/>
</dbReference>
<feature type="transmembrane region" description="Helical" evidence="1">
    <location>
        <begin position="150"/>
        <end position="171"/>
    </location>
</feature>
<keyword evidence="1" id="KW-0812">Transmembrane</keyword>
<feature type="transmembrane region" description="Helical" evidence="1">
    <location>
        <begin position="40"/>
        <end position="58"/>
    </location>
</feature>
<keyword evidence="1" id="KW-1133">Transmembrane helix</keyword>
<evidence type="ECO:0000313" key="3">
    <source>
        <dbReference type="Proteomes" id="UP001432027"/>
    </source>
</evidence>
<reference evidence="2" key="1">
    <citation type="submission" date="2023-10" db="EMBL/GenBank/DDBJ databases">
        <title>Genome assembly of Pristionchus species.</title>
        <authorList>
            <person name="Yoshida K."/>
            <person name="Sommer R.J."/>
        </authorList>
    </citation>
    <scope>NUCLEOTIDE SEQUENCE</scope>
    <source>
        <strain evidence="2">RS0144</strain>
    </source>
</reference>